<dbReference type="PANTHER" id="PTHR47894">
    <property type="entry name" value="HTH-TYPE TRANSCRIPTIONAL REGULATOR GADX"/>
    <property type="match status" value="1"/>
</dbReference>
<dbReference type="InterPro" id="IPR032687">
    <property type="entry name" value="AraC-type_N"/>
</dbReference>
<dbReference type="EMBL" id="BA000012">
    <property type="protein sequence ID" value="BAB52566.1"/>
    <property type="molecule type" value="Genomic_DNA"/>
</dbReference>
<dbReference type="AlphaFoldDB" id="Q989X8"/>
<dbReference type="KEGG" id="mlo:mll6243"/>
<protein>
    <submittedName>
        <fullName evidence="5">Mll6243 protein</fullName>
    </submittedName>
</protein>
<dbReference type="Pfam" id="PF12625">
    <property type="entry name" value="Arabinose_bd"/>
    <property type="match status" value="1"/>
</dbReference>
<evidence type="ECO:0000259" key="4">
    <source>
        <dbReference type="PROSITE" id="PS01124"/>
    </source>
</evidence>
<organism evidence="5 6">
    <name type="scientific">Mesorhizobium japonicum (strain LMG 29417 / CECT 9101 / MAFF 303099)</name>
    <name type="common">Mesorhizobium loti (strain MAFF 303099)</name>
    <dbReference type="NCBI Taxonomy" id="266835"/>
    <lineage>
        <taxon>Bacteria</taxon>
        <taxon>Pseudomonadati</taxon>
        <taxon>Pseudomonadota</taxon>
        <taxon>Alphaproteobacteria</taxon>
        <taxon>Hyphomicrobiales</taxon>
        <taxon>Phyllobacteriaceae</taxon>
        <taxon>Mesorhizobium</taxon>
    </lineage>
</organism>
<dbReference type="SUPFAM" id="SSF46689">
    <property type="entry name" value="Homeodomain-like"/>
    <property type="match status" value="1"/>
</dbReference>
<feature type="domain" description="HTH araC/xylS-type" evidence="4">
    <location>
        <begin position="250"/>
        <end position="348"/>
    </location>
</feature>
<dbReference type="InterPro" id="IPR009057">
    <property type="entry name" value="Homeodomain-like_sf"/>
</dbReference>
<evidence type="ECO:0000313" key="5">
    <source>
        <dbReference type="EMBL" id="BAB52566.1"/>
    </source>
</evidence>
<keyword evidence="2" id="KW-0238">DNA-binding</keyword>
<dbReference type="eggNOG" id="COG2207">
    <property type="taxonomic scope" value="Bacteria"/>
</dbReference>
<sequence length="354" mass="39234">MRDMVPRLTKSYEASSQPIASIRSSVLSVVVGALEATGVSTDHLLAQHGLSRLTLDDPYNPVSLKNYVAFFEDAARMSSQPMLGIRLGNAIKAEDLGPVGVLYTMMQTLRSAIVRFSHFFPALQGSTKLGLSVRGDATWLEYQIEDQTIWPRRQDTEFTLALICALTRSRLGRGWAPEEIHFEHSAPTNGRDMAHFFGAVIRFDQPINRMLIRTEDLDLPFASANPAAIAIIEQHLNDLIGDGVVPAFEDAVLQAIMRCMKRGEVTLELVASRLGIGPRTLQRRLAATGRTFREIVQQQRHGTATVLLKDERIALGVVAGNLGYADTATMSRAFKTWTGQSPRAYSKKNRREAR</sequence>
<dbReference type="Pfam" id="PF12833">
    <property type="entry name" value="HTH_18"/>
    <property type="match status" value="1"/>
</dbReference>
<dbReference type="Proteomes" id="UP000000552">
    <property type="component" value="Chromosome"/>
</dbReference>
<dbReference type="GO" id="GO:0005829">
    <property type="term" value="C:cytosol"/>
    <property type="evidence" value="ECO:0007669"/>
    <property type="project" value="TreeGrafter"/>
</dbReference>
<dbReference type="Gene3D" id="1.10.10.60">
    <property type="entry name" value="Homeodomain-like"/>
    <property type="match status" value="1"/>
</dbReference>
<evidence type="ECO:0000256" key="3">
    <source>
        <dbReference type="ARBA" id="ARBA00023163"/>
    </source>
</evidence>
<keyword evidence="3" id="KW-0804">Transcription</keyword>
<keyword evidence="1" id="KW-0805">Transcription regulation</keyword>
<dbReference type="GO" id="GO:0000976">
    <property type="term" value="F:transcription cis-regulatory region binding"/>
    <property type="evidence" value="ECO:0007669"/>
    <property type="project" value="TreeGrafter"/>
</dbReference>
<gene>
    <name evidence="5" type="ordered locus">mll6243</name>
</gene>
<dbReference type="SMART" id="SM00342">
    <property type="entry name" value="HTH_ARAC"/>
    <property type="match status" value="1"/>
</dbReference>
<name>Q989X8_RHILO</name>
<dbReference type="GO" id="GO:0003700">
    <property type="term" value="F:DNA-binding transcription factor activity"/>
    <property type="evidence" value="ECO:0007669"/>
    <property type="project" value="InterPro"/>
</dbReference>
<dbReference type="InterPro" id="IPR018060">
    <property type="entry name" value="HTH_AraC"/>
</dbReference>
<dbReference type="PROSITE" id="PS01124">
    <property type="entry name" value="HTH_ARAC_FAMILY_2"/>
    <property type="match status" value="1"/>
</dbReference>
<proteinExistence type="predicted"/>
<accession>Q989X8</accession>
<dbReference type="PANTHER" id="PTHR47894:SF4">
    <property type="entry name" value="HTH-TYPE TRANSCRIPTIONAL REGULATOR GADX"/>
    <property type="match status" value="1"/>
</dbReference>
<evidence type="ECO:0000313" key="6">
    <source>
        <dbReference type="Proteomes" id="UP000000552"/>
    </source>
</evidence>
<reference evidence="5 6" key="1">
    <citation type="journal article" date="2000" name="DNA Res.">
        <title>Complete genome structure of the nitrogen-fixing symbiotic bacterium Mesorhizobium loti.</title>
        <authorList>
            <person name="Kaneko T."/>
            <person name="Nakamura Y."/>
            <person name="Sato S."/>
            <person name="Asamizu E."/>
            <person name="Kato T."/>
            <person name="Sasamoto S."/>
            <person name="Watanabe A."/>
            <person name="Idesawa K."/>
            <person name="Ishikawa A."/>
            <person name="Kawashima K."/>
            <person name="Kimura T."/>
            <person name="Kishida Y."/>
            <person name="Kiyokawa C."/>
            <person name="Kohara M."/>
            <person name="Matsumoto M."/>
            <person name="Matsuno A."/>
            <person name="Mochizuki Y."/>
            <person name="Nakayama S."/>
            <person name="Nakazaki N."/>
            <person name="Shimpo S."/>
            <person name="Sugimoto M."/>
            <person name="Takeuchi C."/>
            <person name="Yamada M."/>
            <person name="Tabata S."/>
        </authorList>
    </citation>
    <scope>NUCLEOTIDE SEQUENCE [LARGE SCALE GENOMIC DNA]</scope>
    <source>
        <strain evidence="6">LMG 29417 / CECT 9101 / MAFF 303099</strain>
    </source>
</reference>
<evidence type="ECO:0000256" key="2">
    <source>
        <dbReference type="ARBA" id="ARBA00023125"/>
    </source>
</evidence>
<evidence type="ECO:0000256" key="1">
    <source>
        <dbReference type="ARBA" id="ARBA00023015"/>
    </source>
</evidence>
<dbReference type="HOGENOM" id="CLU_047522_1_2_5"/>